<organism evidence="4 5">
    <name type="scientific">Propionicimonas paludicola</name>
    <dbReference type="NCBI Taxonomy" id="185243"/>
    <lineage>
        <taxon>Bacteria</taxon>
        <taxon>Bacillati</taxon>
        <taxon>Actinomycetota</taxon>
        <taxon>Actinomycetes</taxon>
        <taxon>Propionibacteriales</taxon>
        <taxon>Nocardioidaceae</taxon>
        <taxon>Propionicimonas</taxon>
    </lineage>
</organism>
<feature type="chain" id="PRO_5013038266" evidence="2">
    <location>
        <begin position="29"/>
        <end position="553"/>
    </location>
</feature>
<reference evidence="4 5" key="1">
    <citation type="submission" date="2017-10" db="EMBL/GenBank/DDBJ databases">
        <title>Sequencing the genomes of 1000 actinobacteria strains.</title>
        <authorList>
            <person name="Klenk H.-P."/>
        </authorList>
    </citation>
    <scope>NUCLEOTIDE SEQUENCE [LARGE SCALE GENOMIC DNA]</scope>
    <source>
        <strain evidence="4 5">DSM 15597</strain>
    </source>
</reference>
<dbReference type="Proteomes" id="UP000226079">
    <property type="component" value="Unassembled WGS sequence"/>
</dbReference>
<keyword evidence="5" id="KW-1185">Reference proteome</keyword>
<name>A0A2A9CU46_9ACTN</name>
<dbReference type="GO" id="GO:0005975">
    <property type="term" value="P:carbohydrate metabolic process"/>
    <property type="evidence" value="ECO:0007669"/>
    <property type="project" value="UniProtKB-ARBA"/>
</dbReference>
<dbReference type="InterPro" id="IPR032109">
    <property type="entry name" value="Big_3_5"/>
</dbReference>
<dbReference type="AlphaFoldDB" id="A0A2A9CU46"/>
<evidence type="ECO:0000256" key="1">
    <source>
        <dbReference type="SAM" id="MobiDB-lite"/>
    </source>
</evidence>
<dbReference type="InterPro" id="IPR013783">
    <property type="entry name" value="Ig-like_fold"/>
</dbReference>
<comment type="caution">
    <text evidence="4">The sequence shown here is derived from an EMBL/GenBank/DDBJ whole genome shotgun (WGS) entry which is preliminary data.</text>
</comment>
<dbReference type="Gene3D" id="2.60.40.10">
    <property type="entry name" value="Immunoglobulins"/>
    <property type="match status" value="1"/>
</dbReference>
<accession>A0A2A9CU46</accession>
<feature type="domain" description="Bacterial Ig-like" evidence="3">
    <location>
        <begin position="195"/>
        <end position="284"/>
    </location>
</feature>
<proteinExistence type="predicted"/>
<sequence>MRTRLRGLGVGVLAALIASAGAAVPAYAATVPSTFPADSNGPVYLVDALDNNQYAANSQLDWDTPAGVNLSSTSGTVTRLPYVTDAATSTPFLSAVGAERTPASWKAFGDAVNLNGKGVLLPNVTPSSLLNGSPAGVVSAGGTYSLGVAYLSGPSTVVAAYYTTINVDAGTGTWAFATPAAPVVITDVATTTTLAADKSSVELGGSVTLTATVAASGKTPAGNVEFYKGTSKLATRALSSGTVSYAVTPGTTGTQTYSAKFVENTVGTDKFLASTSSDLSVDVTTPPPPVVPNAPSEGALNSDSSNGATATYDATTHKVTLNVDAANNSKSVNVFAYSTPTFLGTQTVADSKVVADVSGLASGSHKVAIVDPATYEVIAWASFDKTDAAISPSISKTINAEAAAVAPSDGEFSLTNLSGNTVSLSNPAIVDGKSVVSGTLGSFKVTDLRQVSKPGWKLQTSVTDFAKGTDTIAASALGIKPKSVGQAGSGATAPTLGDEQISGSASYPWDFATLAAGAYSGASTYDADLTFTAPSGKPAGTYTSTLTLTLISK</sequence>
<evidence type="ECO:0000313" key="5">
    <source>
        <dbReference type="Proteomes" id="UP000226079"/>
    </source>
</evidence>
<protein>
    <submittedName>
        <fullName evidence="4">Ig-like domain-containing protein</fullName>
    </submittedName>
</protein>
<evidence type="ECO:0000259" key="3">
    <source>
        <dbReference type="Pfam" id="PF16640"/>
    </source>
</evidence>
<feature type="compositionally biased region" description="Polar residues" evidence="1">
    <location>
        <begin position="299"/>
        <end position="309"/>
    </location>
</feature>
<dbReference type="OrthoDB" id="5099901at2"/>
<dbReference type="RefSeq" id="WP_098461061.1">
    <property type="nucleotide sequence ID" value="NZ_PDJC01000001.1"/>
</dbReference>
<evidence type="ECO:0000256" key="2">
    <source>
        <dbReference type="SAM" id="SignalP"/>
    </source>
</evidence>
<feature type="region of interest" description="Disordered" evidence="1">
    <location>
        <begin position="278"/>
        <end position="309"/>
    </location>
</feature>
<evidence type="ECO:0000313" key="4">
    <source>
        <dbReference type="EMBL" id="PFG17651.1"/>
    </source>
</evidence>
<feature type="signal peptide" evidence="2">
    <location>
        <begin position="1"/>
        <end position="28"/>
    </location>
</feature>
<keyword evidence="2" id="KW-0732">Signal</keyword>
<gene>
    <name evidence="4" type="ORF">ATK74_2224</name>
</gene>
<dbReference type="EMBL" id="PDJC01000001">
    <property type="protein sequence ID" value="PFG17651.1"/>
    <property type="molecule type" value="Genomic_DNA"/>
</dbReference>
<dbReference type="Pfam" id="PF16640">
    <property type="entry name" value="Big_3_5"/>
    <property type="match status" value="1"/>
</dbReference>